<accession>A0A4R2J7B5</accession>
<dbReference type="AlphaFoldDB" id="A0A4R2J7B5"/>
<keyword evidence="3" id="KW-0720">Serine protease</keyword>
<evidence type="ECO:0000256" key="4">
    <source>
        <dbReference type="SAM" id="SignalP"/>
    </source>
</evidence>
<evidence type="ECO:0000256" key="2">
    <source>
        <dbReference type="ARBA" id="ARBA00022801"/>
    </source>
</evidence>
<dbReference type="PROSITE" id="PS00138">
    <property type="entry name" value="SUBTILASE_SER"/>
    <property type="match status" value="1"/>
</dbReference>
<dbReference type="RefSeq" id="WP_132122760.1">
    <property type="nucleotide sequence ID" value="NZ_SLWS01000008.1"/>
</dbReference>
<keyword evidence="2" id="KW-0378">Hydrolase</keyword>
<feature type="signal peptide" evidence="4">
    <location>
        <begin position="1"/>
        <end position="28"/>
    </location>
</feature>
<feature type="domain" description="Peptidase S8/S53" evidence="5">
    <location>
        <begin position="210"/>
        <end position="577"/>
    </location>
</feature>
<dbReference type="OrthoDB" id="9813435at2"/>
<evidence type="ECO:0000313" key="6">
    <source>
        <dbReference type="EMBL" id="TCO54983.1"/>
    </source>
</evidence>
<evidence type="ECO:0000313" key="7">
    <source>
        <dbReference type="Proteomes" id="UP000295680"/>
    </source>
</evidence>
<evidence type="ECO:0000259" key="5">
    <source>
        <dbReference type="Pfam" id="PF00082"/>
    </source>
</evidence>
<feature type="chain" id="PRO_5020684263" evidence="4">
    <location>
        <begin position="29"/>
        <end position="598"/>
    </location>
</feature>
<name>A0A4R2J7B5_9PSEU</name>
<keyword evidence="4" id="KW-0732">Signal</keyword>
<dbReference type="GO" id="GO:0006508">
    <property type="term" value="P:proteolysis"/>
    <property type="evidence" value="ECO:0007669"/>
    <property type="project" value="UniProtKB-KW"/>
</dbReference>
<dbReference type="InterPro" id="IPR000209">
    <property type="entry name" value="Peptidase_S8/S53_dom"/>
</dbReference>
<dbReference type="PRINTS" id="PR00723">
    <property type="entry name" value="SUBTILISIN"/>
</dbReference>
<dbReference type="EMBL" id="SLWS01000008">
    <property type="protein sequence ID" value="TCO54983.1"/>
    <property type="molecule type" value="Genomic_DNA"/>
</dbReference>
<comment type="caution">
    <text evidence="6">The sequence shown here is derived from an EMBL/GenBank/DDBJ whole genome shotgun (WGS) entry which is preliminary data.</text>
</comment>
<dbReference type="InterPro" id="IPR023828">
    <property type="entry name" value="Peptidase_S8_Ser-AS"/>
</dbReference>
<keyword evidence="7" id="KW-1185">Reference proteome</keyword>
<dbReference type="InterPro" id="IPR015500">
    <property type="entry name" value="Peptidase_S8_subtilisin-rel"/>
</dbReference>
<dbReference type="GO" id="GO:0004252">
    <property type="term" value="F:serine-type endopeptidase activity"/>
    <property type="evidence" value="ECO:0007669"/>
    <property type="project" value="InterPro"/>
</dbReference>
<sequence length="598" mass="61024">MARRLRVLIAGVALVAPMITVLAGPATAVDSADSSYKIPSMLRQQADQVARAKASSLAAGGLGVEVYATGSVGARETDQLRSLGATIRTSSADFAAVPGVELPDVGLVSAVVPADKLDAVAALPWVATLRPVIRPAVDVGPNTAEAVALHKTDVAGRRGLTGRGVKVGVMSGDVDHLADSIALGELPPDVQVINRATYDDDEGTAMMEIIHDMAPDAKFVYTSAQDTTAQYVQGFHDLAAAGATIIAEDLALDDEPAFQQGIGATTAENLAKHGIWVSSSAGNLGARHAPRVPAAGTGRTPDDQASSFTGCPGAIHNTVNLRGTDNTYNLNLLPGASVMPTLQWSEPRAVFPTTGQGGFTDLNLYLVDAAGNCLAYSNAKQANGVGDTIEQFTYTNTTGVAQPARLVVDVAGTSTAKAIPTLDLRWRALAAGVQTLDPGDRDGSLNPDSNYLGFATSAAAANASVSVDPAAIPLETFSAAGPVQVMSTTRCPGNGIGPCKGVPGHRPRTAPAPNWTASDGVQVSGIGPFGAGTCPAVKPGDCRFFGTSAAAPSAAGVAALAKQQFGRWAPPVLLSFILSARSVHRDGDGWGAGILSAI</sequence>
<protein>
    <submittedName>
        <fullName evidence="6">Subtilase family protein</fullName>
    </submittedName>
</protein>
<evidence type="ECO:0000256" key="1">
    <source>
        <dbReference type="ARBA" id="ARBA00022670"/>
    </source>
</evidence>
<dbReference type="Pfam" id="PF00082">
    <property type="entry name" value="Peptidase_S8"/>
    <property type="match status" value="1"/>
</dbReference>
<proteinExistence type="predicted"/>
<gene>
    <name evidence="6" type="ORF">EV192_108271</name>
</gene>
<evidence type="ECO:0000256" key="3">
    <source>
        <dbReference type="ARBA" id="ARBA00022825"/>
    </source>
</evidence>
<keyword evidence="1" id="KW-0645">Protease</keyword>
<dbReference type="Proteomes" id="UP000295680">
    <property type="component" value="Unassembled WGS sequence"/>
</dbReference>
<dbReference type="InterPro" id="IPR036852">
    <property type="entry name" value="Peptidase_S8/S53_dom_sf"/>
</dbReference>
<dbReference type="Gene3D" id="3.40.50.200">
    <property type="entry name" value="Peptidase S8/S53 domain"/>
    <property type="match status" value="1"/>
</dbReference>
<dbReference type="SUPFAM" id="SSF52743">
    <property type="entry name" value="Subtilisin-like"/>
    <property type="match status" value="1"/>
</dbReference>
<reference evidence="6 7" key="1">
    <citation type="submission" date="2019-03" db="EMBL/GenBank/DDBJ databases">
        <title>Genomic Encyclopedia of Type Strains, Phase IV (KMG-IV): sequencing the most valuable type-strain genomes for metagenomic binning, comparative biology and taxonomic classification.</title>
        <authorList>
            <person name="Goeker M."/>
        </authorList>
    </citation>
    <scope>NUCLEOTIDE SEQUENCE [LARGE SCALE GENOMIC DNA]</scope>
    <source>
        <strain evidence="6 7">DSM 45934</strain>
    </source>
</reference>
<organism evidence="6 7">
    <name type="scientific">Actinocrispum wychmicini</name>
    <dbReference type="NCBI Taxonomy" id="1213861"/>
    <lineage>
        <taxon>Bacteria</taxon>
        <taxon>Bacillati</taxon>
        <taxon>Actinomycetota</taxon>
        <taxon>Actinomycetes</taxon>
        <taxon>Pseudonocardiales</taxon>
        <taxon>Pseudonocardiaceae</taxon>
        <taxon>Actinocrispum</taxon>
    </lineage>
</organism>